<evidence type="ECO:0000256" key="5">
    <source>
        <dbReference type="SAM" id="MobiDB-lite"/>
    </source>
</evidence>
<dbReference type="Gene3D" id="1.10.510.10">
    <property type="entry name" value="Transferase(Phosphotransferase) domain 1"/>
    <property type="match status" value="1"/>
</dbReference>
<name>A0AA88LTP3_CHASR</name>
<dbReference type="SUPFAM" id="SSF56112">
    <property type="entry name" value="Protein kinase-like (PK-like)"/>
    <property type="match status" value="1"/>
</dbReference>
<evidence type="ECO:0000256" key="3">
    <source>
        <dbReference type="ARBA" id="ARBA00022840"/>
    </source>
</evidence>
<evidence type="ECO:0000313" key="9">
    <source>
        <dbReference type="Proteomes" id="UP001187415"/>
    </source>
</evidence>
<evidence type="ECO:0000256" key="1">
    <source>
        <dbReference type="ARBA" id="ARBA00012513"/>
    </source>
</evidence>
<evidence type="ECO:0000256" key="6">
    <source>
        <dbReference type="SAM" id="Phobius"/>
    </source>
</evidence>
<dbReference type="AlphaFoldDB" id="A0AA88LTP3"/>
<organism evidence="8 9">
    <name type="scientific">Channa striata</name>
    <name type="common">Snakehead murrel</name>
    <name type="synonym">Ophicephalus striatus</name>
    <dbReference type="NCBI Taxonomy" id="64152"/>
    <lineage>
        <taxon>Eukaryota</taxon>
        <taxon>Metazoa</taxon>
        <taxon>Chordata</taxon>
        <taxon>Craniata</taxon>
        <taxon>Vertebrata</taxon>
        <taxon>Euteleostomi</taxon>
        <taxon>Actinopterygii</taxon>
        <taxon>Neopterygii</taxon>
        <taxon>Teleostei</taxon>
        <taxon>Neoteleostei</taxon>
        <taxon>Acanthomorphata</taxon>
        <taxon>Anabantaria</taxon>
        <taxon>Anabantiformes</taxon>
        <taxon>Channoidei</taxon>
        <taxon>Channidae</taxon>
        <taxon>Channa</taxon>
    </lineage>
</organism>
<keyword evidence="9" id="KW-1185">Reference proteome</keyword>
<dbReference type="GO" id="GO:0005524">
    <property type="term" value="F:ATP binding"/>
    <property type="evidence" value="ECO:0007669"/>
    <property type="project" value="UniProtKB-UniRule"/>
</dbReference>
<feature type="transmembrane region" description="Helical" evidence="6">
    <location>
        <begin position="565"/>
        <end position="585"/>
    </location>
</feature>
<feature type="region of interest" description="Disordered" evidence="5">
    <location>
        <begin position="328"/>
        <end position="499"/>
    </location>
</feature>
<evidence type="ECO:0000259" key="7">
    <source>
        <dbReference type="PROSITE" id="PS50011"/>
    </source>
</evidence>
<dbReference type="PROSITE" id="PS00107">
    <property type="entry name" value="PROTEIN_KINASE_ATP"/>
    <property type="match status" value="1"/>
</dbReference>
<dbReference type="SMART" id="SM00220">
    <property type="entry name" value="S_TKc"/>
    <property type="match status" value="1"/>
</dbReference>
<dbReference type="InterPro" id="IPR011009">
    <property type="entry name" value="Kinase-like_dom_sf"/>
</dbReference>
<dbReference type="PROSITE" id="PS50011">
    <property type="entry name" value="PROTEIN_KINASE_DOM"/>
    <property type="match status" value="1"/>
</dbReference>
<dbReference type="Pfam" id="PF00069">
    <property type="entry name" value="Pkinase"/>
    <property type="match status" value="1"/>
</dbReference>
<dbReference type="InterPro" id="IPR050235">
    <property type="entry name" value="CK1_Ser-Thr_kinase"/>
</dbReference>
<dbReference type="Proteomes" id="UP001187415">
    <property type="component" value="Unassembled WGS sequence"/>
</dbReference>
<keyword evidence="6" id="KW-0812">Transmembrane</keyword>
<dbReference type="InterPro" id="IPR017441">
    <property type="entry name" value="Protein_kinase_ATP_BS"/>
</dbReference>
<keyword evidence="3 4" id="KW-0067">ATP-binding</keyword>
<dbReference type="PANTHER" id="PTHR11909">
    <property type="entry name" value="CASEIN KINASE-RELATED"/>
    <property type="match status" value="1"/>
</dbReference>
<comment type="caution">
    <text evidence="8">The sequence shown here is derived from an EMBL/GenBank/DDBJ whole genome shotgun (WGS) entry which is preliminary data.</text>
</comment>
<feature type="binding site" evidence="4">
    <location>
        <position position="61"/>
    </location>
    <ligand>
        <name>ATP</name>
        <dbReference type="ChEBI" id="CHEBI:30616"/>
    </ligand>
</feature>
<evidence type="ECO:0000256" key="4">
    <source>
        <dbReference type="PROSITE-ProRule" id="PRU10141"/>
    </source>
</evidence>
<evidence type="ECO:0000313" key="8">
    <source>
        <dbReference type="EMBL" id="KAK2823919.1"/>
    </source>
</evidence>
<keyword evidence="6" id="KW-1133">Transmembrane helix</keyword>
<dbReference type="EC" id="2.7.11.1" evidence="1"/>
<sequence>MAPPRKSKLPRPLPDGFILTDTEKKKWRLGRIIGQGGFGLIYLASQDVNKPVAADTHFVIKLEYQENGPLFTELKFYQRAAKPESMQKWMRTRKLNFLGIPTYWGSGLAEYNDLRYRFMAMDRLGSDLQKVCERNGGRLKKAAVLQLCQGLVDVLEYIHENEYVHADIKAANLMLGYSDPEKVYLADYGLSYRYCPDGVHKEYKENPKKAHNGTTEYTSLDAHKGLAPSRRGDLQILGFCLLHWLCGSLPWDRVLMNPDKVQEMKSRLIDNLPDSVQKLSVSGASTDEVAAFLLYVKDLQYDDKPDYQRLKVLLASVEWGSLDFSVPQGPAEESATKEAAPCTSKKKAGRARESSKPLVTAKNEQARKGRKPAAQTRGSHLTEPPSPQACNEDNCDEEEEDIPRPVPTCYLRGPPIGPGAQPKQKEKEVSPAVRRALRPRTVQNYVQDDDDDNEKEYRPRPIPARYLRSPQKGPRTQSKQTSRSNKTSRKTGDLTVTSVRQQGWIDQQRRKHVLTECDIRSQIHTSYSDRWDVGLPNVRTDYSHQQWSAPKGPPQEVGSTQRNKLLYSFFFVGVFFFLGSLLHVLSKCI</sequence>
<dbReference type="PROSITE" id="PS00108">
    <property type="entry name" value="PROTEIN_KINASE_ST"/>
    <property type="match status" value="1"/>
</dbReference>
<dbReference type="InterPro" id="IPR000719">
    <property type="entry name" value="Prot_kinase_dom"/>
</dbReference>
<keyword evidence="2 4" id="KW-0547">Nucleotide-binding</keyword>
<feature type="compositionally biased region" description="Polar residues" evidence="5">
    <location>
        <begin position="474"/>
        <end position="485"/>
    </location>
</feature>
<dbReference type="InterPro" id="IPR008271">
    <property type="entry name" value="Ser/Thr_kinase_AS"/>
</dbReference>
<protein>
    <recommendedName>
        <fullName evidence="1">non-specific serine/threonine protein kinase</fullName>
        <ecNumber evidence="1">2.7.11.1</ecNumber>
    </recommendedName>
</protein>
<feature type="domain" description="Protein kinase" evidence="7">
    <location>
        <begin position="27"/>
        <end position="314"/>
    </location>
</feature>
<keyword evidence="6" id="KW-0472">Membrane</keyword>
<dbReference type="EMBL" id="JAUPFM010000017">
    <property type="protein sequence ID" value="KAK2823919.1"/>
    <property type="molecule type" value="Genomic_DNA"/>
</dbReference>
<evidence type="ECO:0000256" key="2">
    <source>
        <dbReference type="ARBA" id="ARBA00022741"/>
    </source>
</evidence>
<dbReference type="GO" id="GO:0004674">
    <property type="term" value="F:protein serine/threonine kinase activity"/>
    <property type="evidence" value="ECO:0007669"/>
    <property type="project" value="UniProtKB-EC"/>
</dbReference>
<gene>
    <name evidence="8" type="ORF">Q5P01_021094</name>
</gene>
<proteinExistence type="predicted"/>
<reference evidence="8" key="1">
    <citation type="submission" date="2023-07" db="EMBL/GenBank/DDBJ databases">
        <title>Chromosome-level Genome Assembly of Striped Snakehead (Channa striata).</title>
        <authorList>
            <person name="Liu H."/>
        </authorList>
    </citation>
    <scope>NUCLEOTIDE SEQUENCE</scope>
    <source>
        <strain evidence="8">Gz</strain>
        <tissue evidence="8">Muscle</tissue>
    </source>
</reference>
<accession>A0AA88LTP3</accession>